<dbReference type="EMBL" id="VSSQ01010889">
    <property type="protein sequence ID" value="MPM45478.1"/>
    <property type="molecule type" value="Genomic_DNA"/>
</dbReference>
<comment type="caution">
    <text evidence="2">The sequence shown here is derived from an EMBL/GenBank/DDBJ whole genome shotgun (WGS) entry which is preliminary data.</text>
</comment>
<reference evidence="2" key="1">
    <citation type="submission" date="2019-08" db="EMBL/GenBank/DDBJ databases">
        <authorList>
            <person name="Kucharzyk K."/>
            <person name="Murdoch R.W."/>
            <person name="Higgins S."/>
            <person name="Loffler F."/>
        </authorList>
    </citation>
    <scope>NUCLEOTIDE SEQUENCE</scope>
</reference>
<keyword evidence="1" id="KW-0812">Transmembrane</keyword>
<dbReference type="AlphaFoldDB" id="A0A644ZYH4"/>
<keyword evidence="1" id="KW-1133">Transmembrane helix</keyword>
<evidence type="ECO:0008006" key="3">
    <source>
        <dbReference type="Google" id="ProtNLM"/>
    </source>
</evidence>
<accession>A0A644ZYH4</accession>
<protein>
    <recommendedName>
        <fullName evidence="3">Flp/Fap pilin component</fullName>
    </recommendedName>
</protein>
<evidence type="ECO:0000313" key="2">
    <source>
        <dbReference type="EMBL" id="MPM45478.1"/>
    </source>
</evidence>
<dbReference type="InterPro" id="IPR007047">
    <property type="entry name" value="Flp_Fap"/>
</dbReference>
<organism evidence="2">
    <name type="scientific">bioreactor metagenome</name>
    <dbReference type="NCBI Taxonomy" id="1076179"/>
    <lineage>
        <taxon>unclassified sequences</taxon>
        <taxon>metagenomes</taxon>
        <taxon>ecological metagenomes</taxon>
    </lineage>
</organism>
<gene>
    <name evidence="2" type="ORF">SDC9_92165</name>
</gene>
<dbReference type="Pfam" id="PF04964">
    <property type="entry name" value="Flp_Fap"/>
    <property type="match status" value="1"/>
</dbReference>
<sequence length="57" mass="6115">MEIMRRLVQEEEGQGLVEYALIIALISLVVLTSGNAIAAGLSTVFTNIQNRLTGVTP</sequence>
<keyword evidence="1" id="KW-0472">Membrane</keyword>
<name>A0A644ZYH4_9ZZZZ</name>
<evidence type="ECO:0000256" key="1">
    <source>
        <dbReference type="SAM" id="Phobius"/>
    </source>
</evidence>
<proteinExistence type="predicted"/>
<feature type="transmembrane region" description="Helical" evidence="1">
    <location>
        <begin position="20"/>
        <end position="41"/>
    </location>
</feature>